<organism evidence="2 3">
    <name type="scientific">Catenaria anguillulae PL171</name>
    <dbReference type="NCBI Taxonomy" id="765915"/>
    <lineage>
        <taxon>Eukaryota</taxon>
        <taxon>Fungi</taxon>
        <taxon>Fungi incertae sedis</taxon>
        <taxon>Blastocladiomycota</taxon>
        <taxon>Blastocladiomycetes</taxon>
        <taxon>Blastocladiales</taxon>
        <taxon>Catenariaceae</taxon>
        <taxon>Catenaria</taxon>
    </lineage>
</organism>
<accession>A0A1Y2HS43</accession>
<dbReference type="EMBL" id="MCFL01000012">
    <property type="protein sequence ID" value="ORZ37417.1"/>
    <property type="molecule type" value="Genomic_DNA"/>
</dbReference>
<feature type="region of interest" description="Disordered" evidence="1">
    <location>
        <begin position="113"/>
        <end position="150"/>
    </location>
</feature>
<protein>
    <submittedName>
        <fullName evidence="2">Uncharacterized protein</fullName>
    </submittedName>
</protein>
<feature type="compositionally biased region" description="Pro residues" evidence="1">
    <location>
        <begin position="120"/>
        <end position="130"/>
    </location>
</feature>
<sequence length="150" mass="16404">MCPCVPFLFANPEADRFQHSWPSCFTDIVALPHVSTAIVCEPAGPWLTVQLKPRSSATVNMEEDVVANSPNWFERERMCKKSCSTQYNTFLCEHKPAPSQPVMCADMPPTVSTTALIDPTNPPPPLPPNKEGPSTCADLLYTAHPSSSTT</sequence>
<dbReference type="AlphaFoldDB" id="A0A1Y2HS43"/>
<evidence type="ECO:0000313" key="3">
    <source>
        <dbReference type="Proteomes" id="UP000193411"/>
    </source>
</evidence>
<dbReference type="Proteomes" id="UP000193411">
    <property type="component" value="Unassembled WGS sequence"/>
</dbReference>
<reference evidence="2 3" key="1">
    <citation type="submission" date="2016-07" db="EMBL/GenBank/DDBJ databases">
        <title>Pervasive Adenine N6-methylation of Active Genes in Fungi.</title>
        <authorList>
            <consortium name="DOE Joint Genome Institute"/>
            <person name="Mondo S.J."/>
            <person name="Dannebaum R.O."/>
            <person name="Kuo R.C."/>
            <person name="Labutti K."/>
            <person name="Haridas S."/>
            <person name="Kuo A."/>
            <person name="Salamov A."/>
            <person name="Ahrendt S.R."/>
            <person name="Lipzen A."/>
            <person name="Sullivan W."/>
            <person name="Andreopoulos W.B."/>
            <person name="Clum A."/>
            <person name="Lindquist E."/>
            <person name="Daum C."/>
            <person name="Ramamoorthy G.K."/>
            <person name="Gryganskyi A."/>
            <person name="Culley D."/>
            <person name="Magnuson J.K."/>
            <person name="James T.Y."/>
            <person name="O'Malley M.A."/>
            <person name="Stajich J.E."/>
            <person name="Spatafora J.W."/>
            <person name="Visel A."/>
            <person name="Grigoriev I.V."/>
        </authorList>
    </citation>
    <scope>NUCLEOTIDE SEQUENCE [LARGE SCALE GENOMIC DNA]</scope>
    <source>
        <strain evidence="2 3">PL171</strain>
    </source>
</reference>
<name>A0A1Y2HS43_9FUNG</name>
<evidence type="ECO:0000313" key="2">
    <source>
        <dbReference type="EMBL" id="ORZ37417.1"/>
    </source>
</evidence>
<keyword evidence="3" id="KW-1185">Reference proteome</keyword>
<gene>
    <name evidence="2" type="ORF">BCR44DRAFT_390829</name>
</gene>
<evidence type="ECO:0000256" key="1">
    <source>
        <dbReference type="SAM" id="MobiDB-lite"/>
    </source>
</evidence>
<comment type="caution">
    <text evidence="2">The sequence shown here is derived from an EMBL/GenBank/DDBJ whole genome shotgun (WGS) entry which is preliminary data.</text>
</comment>
<proteinExistence type="predicted"/>